<evidence type="ECO:0000256" key="1">
    <source>
        <dbReference type="SAM" id="SignalP"/>
    </source>
</evidence>
<reference evidence="2" key="1">
    <citation type="submission" date="2020-11" db="EMBL/GenBank/DDBJ databases">
        <title>Bacterial whole genome sequence for Panacibacter sp. DH6.</title>
        <authorList>
            <person name="Le V."/>
            <person name="Ko S."/>
            <person name="Ahn C.-Y."/>
            <person name="Oh H.-M."/>
        </authorList>
    </citation>
    <scope>NUCLEOTIDE SEQUENCE</scope>
    <source>
        <strain evidence="2">DH6</strain>
    </source>
</reference>
<comment type="caution">
    <text evidence="2">The sequence shown here is derived from an EMBL/GenBank/DDBJ whole genome shotgun (WGS) entry which is preliminary data.</text>
</comment>
<evidence type="ECO:0000313" key="2">
    <source>
        <dbReference type="EMBL" id="MBG9377994.1"/>
    </source>
</evidence>
<keyword evidence="1" id="KW-0732">Signal</keyword>
<sequence>MKSISYPAYIVLLLVFSSCVTTKKFDAYVSAQYNDQVPEITVKKKAGNVKVLPATQTSDKVSATTSHTKTIPLLFYWKIDHRFDCELNKQIGTANFSKAFNTASARSLDKVLNGQQLELTVEQAPSVFSMVDKTNIIWLVLYAVHWSKVYVEPDKKDLVVAYRFTQNDNTVKTGKITVHNKLDNQGLRFFQSWKSATSEHLAAYDQEIIAMTKEFVIKLEDELTQTAATAKE</sequence>
<dbReference type="RefSeq" id="WP_196992052.1">
    <property type="nucleotide sequence ID" value="NZ_JADWYR010000002.1"/>
</dbReference>
<keyword evidence="3" id="KW-1185">Reference proteome</keyword>
<proteinExistence type="predicted"/>
<dbReference type="PROSITE" id="PS51257">
    <property type="entry name" value="PROKAR_LIPOPROTEIN"/>
    <property type="match status" value="1"/>
</dbReference>
<feature type="signal peptide" evidence="1">
    <location>
        <begin position="1"/>
        <end position="22"/>
    </location>
</feature>
<dbReference type="Proteomes" id="UP000628448">
    <property type="component" value="Unassembled WGS sequence"/>
</dbReference>
<name>A0A931MDZ0_9BACT</name>
<evidence type="ECO:0000313" key="3">
    <source>
        <dbReference type="Proteomes" id="UP000628448"/>
    </source>
</evidence>
<gene>
    <name evidence="2" type="ORF">I5907_17275</name>
</gene>
<accession>A0A931MDZ0</accession>
<evidence type="ECO:0008006" key="4">
    <source>
        <dbReference type="Google" id="ProtNLM"/>
    </source>
</evidence>
<dbReference type="EMBL" id="JADWYR010000002">
    <property type="protein sequence ID" value="MBG9377994.1"/>
    <property type="molecule type" value="Genomic_DNA"/>
</dbReference>
<feature type="chain" id="PRO_5037322641" description="ABC-type transport auxiliary lipoprotein component domain-containing protein" evidence="1">
    <location>
        <begin position="23"/>
        <end position="232"/>
    </location>
</feature>
<dbReference type="AlphaFoldDB" id="A0A931MDZ0"/>
<protein>
    <recommendedName>
        <fullName evidence="4">ABC-type transport auxiliary lipoprotein component domain-containing protein</fullName>
    </recommendedName>
</protein>
<organism evidence="2 3">
    <name type="scientific">Panacibacter microcysteis</name>
    <dbReference type="NCBI Taxonomy" id="2793269"/>
    <lineage>
        <taxon>Bacteria</taxon>
        <taxon>Pseudomonadati</taxon>
        <taxon>Bacteroidota</taxon>
        <taxon>Chitinophagia</taxon>
        <taxon>Chitinophagales</taxon>
        <taxon>Chitinophagaceae</taxon>
        <taxon>Panacibacter</taxon>
    </lineage>
</organism>